<evidence type="ECO:0000259" key="1">
    <source>
        <dbReference type="Pfam" id="PF01863"/>
    </source>
</evidence>
<proteinExistence type="predicted"/>
<dbReference type="Proteomes" id="UP000070371">
    <property type="component" value="Chromosome"/>
</dbReference>
<dbReference type="EMBL" id="CP014327">
    <property type="protein sequence ID" value="AML51400.1"/>
    <property type="molecule type" value="Genomic_DNA"/>
</dbReference>
<name>A0A126UZD6_9RHOB</name>
<dbReference type="KEGG" id="hat:RC74_09165"/>
<dbReference type="Gene3D" id="3.30.2010.10">
    <property type="entry name" value="Metalloproteases ('zincins'), catalytic domain"/>
    <property type="match status" value="1"/>
</dbReference>
<gene>
    <name evidence="2" type="ORF">RC74_09165</name>
</gene>
<keyword evidence="3" id="KW-1185">Reference proteome</keyword>
<dbReference type="PANTHER" id="PTHR30399:SF1">
    <property type="entry name" value="UTP PYROPHOSPHATASE"/>
    <property type="match status" value="1"/>
</dbReference>
<organism evidence="2 3">
    <name type="scientific">Falsihalocynthiibacter arcticus</name>
    <dbReference type="NCBI Taxonomy" id="1579316"/>
    <lineage>
        <taxon>Bacteria</taxon>
        <taxon>Pseudomonadati</taxon>
        <taxon>Pseudomonadota</taxon>
        <taxon>Alphaproteobacteria</taxon>
        <taxon>Rhodobacterales</taxon>
        <taxon>Roseobacteraceae</taxon>
        <taxon>Falsihalocynthiibacter</taxon>
    </lineage>
</organism>
<dbReference type="OrthoDB" id="9795402at2"/>
<evidence type="ECO:0000313" key="2">
    <source>
        <dbReference type="EMBL" id="AML51400.1"/>
    </source>
</evidence>
<dbReference type="InterPro" id="IPR002725">
    <property type="entry name" value="YgjP-like_metallopeptidase"/>
</dbReference>
<reference evidence="2 3" key="1">
    <citation type="submission" date="2016-02" db="EMBL/GenBank/DDBJ databases">
        <title>Complete genome sequence of Halocynthiibacter arcticus PAMC 20958t from arctic marine sediment.</title>
        <authorList>
            <person name="Lee Y.M."/>
            <person name="Baek K."/>
            <person name="Lee H.K."/>
            <person name="Shin S.C."/>
        </authorList>
    </citation>
    <scope>NUCLEOTIDE SEQUENCE [LARGE SCALE GENOMIC DNA]</scope>
    <source>
        <strain evidence="2">PAMC 20958</strain>
    </source>
</reference>
<protein>
    <recommendedName>
        <fullName evidence="1">YgjP-like metallopeptidase domain-containing protein</fullName>
    </recommendedName>
</protein>
<dbReference type="AlphaFoldDB" id="A0A126UZD6"/>
<dbReference type="Pfam" id="PF01863">
    <property type="entry name" value="YgjP-like"/>
    <property type="match status" value="1"/>
</dbReference>
<dbReference type="InterPro" id="IPR053136">
    <property type="entry name" value="UTP_pyrophosphatase-like"/>
</dbReference>
<evidence type="ECO:0000313" key="3">
    <source>
        <dbReference type="Proteomes" id="UP000070371"/>
    </source>
</evidence>
<accession>A0A126UZD6</accession>
<dbReference type="CDD" id="cd07344">
    <property type="entry name" value="M48_yhfN_like"/>
    <property type="match status" value="1"/>
</dbReference>
<dbReference type="PANTHER" id="PTHR30399">
    <property type="entry name" value="UNCHARACTERIZED PROTEIN YGJP"/>
    <property type="match status" value="1"/>
</dbReference>
<sequence length="147" mass="17164">MKAQRSAKVTIAGNGRIKLHCPGDAPYSAKQKAFDAFYRQHLNEFLQHNLPKWCQALNVDLPEIRIQRMRTKWGSCNPKTGRIMINLELAKKPLRCVEYIIAHELAHLRVRHHSSEFIALLDSVLPDWRHHKDILNSLPLAYDEWTY</sequence>
<dbReference type="STRING" id="1579316.RC74_09165"/>
<feature type="domain" description="YgjP-like metallopeptidase" evidence="1">
    <location>
        <begin position="15"/>
        <end position="137"/>
    </location>
</feature>
<dbReference type="RefSeq" id="WP_052274797.1">
    <property type="nucleotide sequence ID" value="NZ_CP014327.1"/>
</dbReference>